<evidence type="ECO:0000313" key="2">
    <source>
        <dbReference type="EMBL" id="CAF0990607.1"/>
    </source>
</evidence>
<sequence>MKIKLIKLLDQVNFPRETRLYPTNVQPNKLQIKSKNERSYDDGYNLVGAPMRACSAGRLMRFVPEHSMHRGKSITQKFY</sequence>
<organism evidence="2 4">
    <name type="scientific">Adineta ricciae</name>
    <name type="common">Rotifer</name>
    <dbReference type="NCBI Taxonomy" id="249248"/>
    <lineage>
        <taxon>Eukaryota</taxon>
        <taxon>Metazoa</taxon>
        <taxon>Spiralia</taxon>
        <taxon>Gnathifera</taxon>
        <taxon>Rotifera</taxon>
        <taxon>Eurotatoria</taxon>
        <taxon>Bdelloidea</taxon>
        <taxon>Adinetida</taxon>
        <taxon>Adinetidae</taxon>
        <taxon>Adineta</taxon>
    </lineage>
</organism>
<evidence type="ECO:0000313" key="4">
    <source>
        <dbReference type="Proteomes" id="UP000663852"/>
    </source>
</evidence>
<keyword evidence="3" id="KW-1185">Reference proteome</keyword>
<proteinExistence type="predicted"/>
<gene>
    <name evidence="2" type="ORF">EDS130_LOCUS14369</name>
    <name evidence="1" type="ORF">XAT740_LOCUS11761</name>
</gene>
<comment type="caution">
    <text evidence="2">The sequence shown here is derived from an EMBL/GenBank/DDBJ whole genome shotgun (WGS) entry which is preliminary data.</text>
</comment>
<dbReference type="Proteomes" id="UP000663852">
    <property type="component" value="Unassembled WGS sequence"/>
</dbReference>
<name>A0A814G1Z7_ADIRI</name>
<dbReference type="EMBL" id="CAJNOR010000652">
    <property type="protein sequence ID" value="CAF0972849.1"/>
    <property type="molecule type" value="Genomic_DNA"/>
</dbReference>
<dbReference type="EMBL" id="CAJNOJ010000058">
    <property type="protein sequence ID" value="CAF0990607.1"/>
    <property type="molecule type" value="Genomic_DNA"/>
</dbReference>
<accession>A0A814G1Z7</accession>
<evidence type="ECO:0000313" key="3">
    <source>
        <dbReference type="Proteomes" id="UP000663828"/>
    </source>
</evidence>
<protein>
    <submittedName>
        <fullName evidence="2">Uncharacterized protein</fullName>
    </submittedName>
</protein>
<dbReference type="Proteomes" id="UP000663828">
    <property type="component" value="Unassembled WGS sequence"/>
</dbReference>
<dbReference type="AlphaFoldDB" id="A0A814G1Z7"/>
<reference evidence="2" key="1">
    <citation type="submission" date="2021-02" db="EMBL/GenBank/DDBJ databases">
        <authorList>
            <person name="Nowell W R."/>
        </authorList>
    </citation>
    <scope>NUCLEOTIDE SEQUENCE</scope>
</reference>
<evidence type="ECO:0000313" key="1">
    <source>
        <dbReference type="EMBL" id="CAF0972849.1"/>
    </source>
</evidence>